<organism evidence="3 4">
    <name type="scientific">Paramuricea clavata</name>
    <name type="common">Red gorgonian</name>
    <name type="synonym">Violescent sea-whip</name>
    <dbReference type="NCBI Taxonomy" id="317549"/>
    <lineage>
        <taxon>Eukaryota</taxon>
        <taxon>Metazoa</taxon>
        <taxon>Cnidaria</taxon>
        <taxon>Anthozoa</taxon>
        <taxon>Octocorallia</taxon>
        <taxon>Malacalcyonacea</taxon>
        <taxon>Plexauridae</taxon>
        <taxon>Paramuricea</taxon>
    </lineage>
</organism>
<dbReference type="InterPro" id="IPR001447">
    <property type="entry name" value="Arylamine_N-AcTrfase"/>
</dbReference>
<sequence>MAYHNSIVLFPDFIAILTDQVLLAFLREIENMSKTEKDMFTQEEAVEFLQNSWKIKNVLDRMKTDRKNLADEIVTQILAKVPFQSISLVAAKPEDRNRPSFEDIKARCTTGIGGLCSEMNTFTWGLLKGVGFDICLAPSTVTSTITAPENHAILLLRGLEQDGDLYLADCGMGFPTFRTVSLDFAEESPIFKDSFLEYKYVRHEGKILRMHGKGDM</sequence>
<dbReference type="EC" id="2.3.1.5" evidence="2"/>
<reference evidence="3" key="1">
    <citation type="submission" date="2020-04" db="EMBL/GenBank/DDBJ databases">
        <authorList>
            <person name="Alioto T."/>
            <person name="Alioto T."/>
            <person name="Gomez Garrido J."/>
        </authorList>
    </citation>
    <scope>NUCLEOTIDE SEQUENCE</scope>
    <source>
        <strain evidence="3">A484AB</strain>
    </source>
</reference>
<protein>
    <recommendedName>
        <fullName evidence="2">arylamine N-acetyltransferase</fullName>
        <ecNumber evidence="2">2.3.1.5</ecNumber>
    </recommendedName>
</protein>
<dbReference type="InterPro" id="IPR053710">
    <property type="entry name" value="Arylamine_NAT_domain_sf"/>
</dbReference>
<keyword evidence="4" id="KW-1185">Reference proteome</keyword>
<evidence type="ECO:0000256" key="2">
    <source>
        <dbReference type="ARBA" id="ARBA00012701"/>
    </source>
</evidence>
<dbReference type="AlphaFoldDB" id="A0A7D9JBZ2"/>
<dbReference type="Pfam" id="PF00797">
    <property type="entry name" value="Acetyltransf_2"/>
    <property type="match status" value="1"/>
</dbReference>
<gene>
    <name evidence="3" type="ORF">PACLA_8A088646</name>
</gene>
<evidence type="ECO:0000313" key="4">
    <source>
        <dbReference type="Proteomes" id="UP001152795"/>
    </source>
</evidence>
<feature type="non-terminal residue" evidence="3">
    <location>
        <position position="1"/>
    </location>
</feature>
<dbReference type="PANTHER" id="PTHR11786:SF0">
    <property type="entry name" value="ARYLAMINE N-ACETYLTRANSFERASE 4-RELATED"/>
    <property type="match status" value="1"/>
</dbReference>
<dbReference type="Proteomes" id="UP001152795">
    <property type="component" value="Unassembled WGS sequence"/>
</dbReference>
<comment type="similarity">
    <text evidence="1">Belongs to the arylamine N-acetyltransferase family.</text>
</comment>
<name>A0A7D9JBZ2_PARCT</name>
<dbReference type="OrthoDB" id="10260017at2759"/>
<evidence type="ECO:0000313" key="3">
    <source>
        <dbReference type="EMBL" id="CAB4026525.1"/>
    </source>
</evidence>
<comment type="caution">
    <text evidence="3">The sequence shown here is derived from an EMBL/GenBank/DDBJ whole genome shotgun (WGS) entry which is preliminary data.</text>
</comment>
<dbReference type="GO" id="GO:0004060">
    <property type="term" value="F:arylamine N-acetyltransferase activity"/>
    <property type="evidence" value="ECO:0007669"/>
    <property type="project" value="UniProtKB-EC"/>
</dbReference>
<evidence type="ECO:0000256" key="1">
    <source>
        <dbReference type="ARBA" id="ARBA00006547"/>
    </source>
</evidence>
<dbReference type="SUPFAM" id="SSF54001">
    <property type="entry name" value="Cysteine proteinases"/>
    <property type="match status" value="1"/>
</dbReference>
<dbReference type="InterPro" id="IPR038765">
    <property type="entry name" value="Papain-like_cys_pep_sf"/>
</dbReference>
<dbReference type="PANTHER" id="PTHR11786">
    <property type="entry name" value="N-HYDROXYARYLAMINE O-ACETYLTRANSFERASE"/>
    <property type="match status" value="1"/>
</dbReference>
<accession>A0A7D9JBZ2</accession>
<dbReference type="EMBL" id="CACRXK020014247">
    <property type="protein sequence ID" value="CAB4026525.1"/>
    <property type="molecule type" value="Genomic_DNA"/>
</dbReference>
<dbReference type="Gene3D" id="3.30.2140.20">
    <property type="match status" value="1"/>
</dbReference>
<proteinExistence type="inferred from homology"/>